<accession>A0A975TYG0</accession>
<feature type="transmembrane region" description="Helical" evidence="1">
    <location>
        <begin position="104"/>
        <end position="127"/>
    </location>
</feature>
<feature type="transmembrane region" description="Helical" evidence="1">
    <location>
        <begin position="133"/>
        <end position="154"/>
    </location>
</feature>
<name>A0A975TYG0_9RHOB</name>
<protein>
    <submittedName>
        <fullName evidence="3">DUF2254 domain-containing protein</fullName>
    </submittedName>
</protein>
<sequence>MIGKWLWVVRSILRRLWVRVAAYAVLALVAAGVAPTLSPLVPEGWAAFVGEDAVDRILTILTTAMLPVATFSLSIAVNAYNAASQTATPRAIALLQEDPTTQKTLATFVGAFVFAVVAVIGSSANFYDTGARVIVFFAAIAVLLFVVFALLRWIGYLQDFGRMENTLDRVQAAARESLNTRLSMPYLGGRRADEDAPDYAHDVTTEGSGYVQHIDMAAINSFAKDAGAQIWLVAMPGDFVTPGTCLLRINGMAPSDADASALCDTFTVRRQRTYDQDPEYGLTVLSEIASRALSPSVNDPGTAIAVIDRVLSVLLDWQEGPDPEVEFDAVCVAPIAPQDMVDAAFRPIIRDAAGHSEVLERLILAFQALNDRAPGVFSEPMGALLQDLDERVDKSAALSQWDTDRIARARKTPAPD</sequence>
<reference evidence="3 4" key="1">
    <citation type="submission" date="2021-07" db="EMBL/GenBank/DDBJ databases">
        <title>Karlodiniumbacter phycospheric gen. nov., sp. nov., a phycosphere bacterium isolated from karlodinium veneficum.</title>
        <authorList>
            <person name="Peng Y."/>
            <person name="Jiang L."/>
            <person name="Lee J."/>
        </authorList>
    </citation>
    <scope>NUCLEOTIDE SEQUENCE</scope>
    <source>
        <strain evidence="3 4">N5</strain>
    </source>
</reference>
<dbReference type="EMBL" id="JAIMBW010000001">
    <property type="protein sequence ID" value="MBY4892213.1"/>
    <property type="molecule type" value="Genomic_DNA"/>
</dbReference>
<evidence type="ECO:0000313" key="4">
    <source>
        <dbReference type="Proteomes" id="UP000693972"/>
    </source>
</evidence>
<keyword evidence="4" id="KW-1185">Reference proteome</keyword>
<feature type="transmembrane region" description="Helical" evidence="1">
    <location>
        <begin position="57"/>
        <end position="83"/>
    </location>
</feature>
<evidence type="ECO:0000313" key="2">
    <source>
        <dbReference type="EMBL" id="MBY4892213.1"/>
    </source>
</evidence>
<keyword evidence="1" id="KW-1133">Transmembrane helix</keyword>
<keyword evidence="1" id="KW-0472">Membrane</keyword>
<feature type="transmembrane region" description="Helical" evidence="1">
    <location>
        <begin position="16"/>
        <end position="37"/>
    </location>
</feature>
<evidence type="ECO:0000256" key="1">
    <source>
        <dbReference type="SAM" id="Phobius"/>
    </source>
</evidence>
<dbReference type="EMBL" id="CP078073">
    <property type="protein sequence ID" value="QXL88969.1"/>
    <property type="molecule type" value="Genomic_DNA"/>
</dbReference>
<evidence type="ECO:0000313" key="3">
    <source>
        <dbReference type="EMBL" id="QXL88969.1"/>
    </source>
</evidence>
<dbReference type="RefSeq" id="WP_257892027.1">
    <property type="nucleotide sequence ID" value="NZ_JAIMBW010000001.1"/>
</dbReference>
<dbReference type="AlphaFoldDB" id="A0A975TYG0"/>
<dbReference type="Proteomes" id="UP000693972">
    <property type="component" value="Unassembled WGS sequence"/>
</dbReference>
<proteinExistence type="predicted"/>
<dbReference type="InterPro" id="IPR018723">
    <property type="entry name" value="DUF2254_membrane"/>
</dbReference>
<keyword evidence="1" id="KW-0812">Transmembrane</keyword>
<dbReference type="Pfam" id="PF10011">
    <property type="entry name" value="DUF2254"/>
    <property type="match status" value="1"/>
</dbReference>
<organism evidence="3">
    <name type="scientific">Gymnodinialimonas phycosphaerae</name>
    <dbReference type="NCBI Taxonomy" id="2841589"/>
    <lineage>
        <taxon>Bacteria</taxon>
        <taxon>Pseudomonadati</taxon>
        <taxon>Pseudomonadota</taxon>
        <taxon>Alphaproteobacteria</taxon>
        <taxon>Rhodobacterales</taxon>
        <taxon>Paracoccaceae</taxon>
        <taxon>Gymnodinialimonas</taxon>
    </lineage>
</organism>
<gene>
    <name evidence="2" type="ORF">KUL25_05485</name>
    <name evidence="3" type="ORF">KUL25_05490</name>
</gene>